<dbReference type="PANTHER" id="PTHR43071:SF1">
    <property type="entry name" value="2-AMINO-4-HYDROXY-6-HYDROXYMETHYLDIHYDROPTERIDINE PYROPHOSPHOKINASE"/>
    <property type="match status" value="1"/>
</dbReference>
<comment type="similarity">
    <text evidence="2">Belongs to the HPPK family.</text>
</comment>
<dbReference type="CDD" id="cd00483">
    <property type="entry name" value="HPPK"/>
    <property type="match status" value="1"/>
</dbReference>
<evidence type="ECO:0000256" key="3">
    <source>
        <dbReference type="ARBA" id="ARBA00013253"/>
    </source>
</evidence>
<proteinExistence type="inferred from homology"/>
<dbReference type="EMBL" id="FNOW01000020">
    <property type="protein sequence ID" value="SDX92884.1"/>
    <property type="molecule type" value="Genomic_DNA"/>
</dbReference>
<dbReference type="OrthoDB" id="9808041at2"/>
<evidence type="ECO:0000313" key="15">
    <source>
        <dbReference type="Proteomes" id="UP000198672"/>
    </source>
</evidence>
<evidence type="ECO:0000256" key="9">
    <source>
        <dbReference type="ARBA" id="ARBA00022909"/>
    </source>
</evidence>
<dbReference type="SUPFAM" id="SSF55083">
    <property type="entry name" value="6-hydroxymethyl-7,8-dihydropterin pyrophosphokinase, HPPK"/>
    <property type="match status" value="1"/>
</dbReference>
<dbReference type="InterPro" id="IPR000550">
    <property type="entry name" value="Hppk"/>
</dbReference>
<dbReference type="GO" id="GO:0016301">
    <property type="term" value="F:kinase activity"/>
    <property type="evidence" value="ECO:0007669"/>
    <property type="project" value="UniProtKB-KW"/>
</dbReference>
<organism evidence="14 15">
    <name type="scientific">Allochromatium warmingii</name>
    <name type="common">Chromatium warmingii</name>
    <dbReference type="NCBI Taxonomy" id="61595"/>
    <lineage>
        <taxon>Bacteria</taxon>
        <taxon>Pseudomonadati</taxon>
        <taxon>Pseudomonadota</taxon>
        <taxon>Gammaproteobacteria</taxon>
        <taxon>Chromatiales</taxon>
        <taxon>Chromatiaceae</taxon>
        <taxon>Allochromatium</taxon>
    </lineage>
</organism>
<keyword evidence="15" id="KW-1185">Reference proteome</keyword>
<dbReference type="Proteomes" id="UP000198672">
    <property type="component" value="Unassembled WGS sequence"/>
</dbReference>
<evidence type="ECO:0000256" key="11">
    <source>
        <dbReference type="ARBA" id="ARBA00029766"/>
    </source>
</evidence>
<dbReference type="AlphaFoldDB" id="A0A1H3FRU4"/>
<dbReference type="NCBIfam" id="TIGR01498">
    <property type="entry name" value="folK"/>
    <property type="match status" value="1"/>
</dbReference>
<dbReference type="Gene3D" id="3.30.70.560">
    <property type="entry name" value="7,8-Dihydro-6-hydroxymethylpterin-pyrophosphokinase HPPK"/>
    <property type="match status" value="1"/>
</dbReference>
<evidence type="ECO:0000259" key="13">
    <source>
        <dbReference type="Pfam" id="PF01288"/>
    </source>
</evidence>
<dbReference type="STRING" id="61595.SAMN05421644_12019"/>
<dbReference type="GO" id="GO:0003848">
    <property type="term" value="F:2-amino-4-hydroxy-6-hydroxymethyldihydropteridine diphosphokinase activity"/>
    <property type="evidence" value="ECO:0007669"/>
    <property type="project" value="UniProtKB-EC"/>
</dbReference>
<dbReference type="EC" id="2.7.6.3" evidence="3"/>
<keyword evidence="9" id="KW-0289">Folate biosynthesis</keyword>
<evidence type="ECO:0000256" key="5">
    <source>
        <dbReference type="ARBA" id="ARBA00022679"/>
    </source>
</evidence>
<evidence type="ECO:0000256" key="12">
    <source>
        <dbReference type="ARBA" id="ARBA00033413"/>
    </source>
</evidence>
<dbReference type="PANTHER" id="PTHR43071">
    <property type="entry name" value="2-AMINO-4-HYDROXY-6-HYDROXYMETHYLDIHYDROPTERIDINE PYROPHOSPHOKINASE"/>
    <property type="match status" value="1"/>
</dbReference>
<dbReference type="UniPathway" id="UPA00077">
    <property type="reaction ID" value="UER00155"/>
</dbReference>
<evidence type="ECO:0000256" key="8">
    <source>
        <dbReference type="ARBA" id="ARBA00022840"/>
    </source>
</evidence>
<name>A0A1H3FRU4_ALLWA</name>
<sequence>MNHVERVFIAVGSNIEPEQQITNGLTALAALPKTRLGAESAWYRTRPWGVEAQAPFINLVVELWTELEPLALLTALQAIEQQCGRVRTQLNGPRTLDLDVLLYGARIVDQPSLRVPHPGLVVRDFMLIPLVEIAPEVIHPEYGRPVAALTDAICYWQISERL</sequence>
<reference evidence="15" key="1">
    <citation type="submission" date="2016-10" db="EMBL/GenBank/DDBJ databases">
        <authorList>
            <person name="Varghese N."/>
            <person name="Submissions S."/>
        </authorList>
    </citation>
    <scope>NUCLEOTIDE SEQUENCE [LARGE SCALE GENOMIC DNA]</scope>
    <source>
        <strain evidence="15">DSM 173</strain>
    </source>
</reference>
<dbReference type="RefSeq" id="WP_091333607.1">
    <property type="nucleotide sequence ID" value="NZ_FNOW01000020.1"/>
</dbReference>
<evidence type="ECO:0000256" key="6">
    <source>
        <dbReference type="ARBA" id="ARBA00022741"/>
    </source>
</evidence>
<comment type="function">
    <text evidence="10">Catalyzes the transfer of pyrophosphate from adenosine triphosphate (ATP) to 6-hydroxymethyl-7,8-dihydropterin, an enzymatic step in folate biosynthesis pathway.</text>
</comment>
<dbReference type="GO" id="GO:0046654">
    <property type="term" value="P:tetrahydrofolate biosynthetic process"/>
    <property type="evidence" value="ECO:0007669"/>
    <property type="project" value="UniProtKB-UniPathway"/>
</dbReference>
<keyword evidence="8" id="KW-0067">ATP-binding</keyword>
<evidence type="ECO:0000256" key="1">
    <source>
        <dbReference type="ARBA" id="ARBA00005051"/>
    </source>
</evidence>
<evidence type="ECO:0000256" key="7">
    <source>
        <dbReference type="ARBA" id="ARBA00022777"/>
    </source>
</evidence>
<gene>
    <name evidence="14" type="ORF">SAMN05421644_12019</name>
</gene>
<dbReference type="GO" id="GO:0046656">
    <property type="term" value="P:folic acid biosynthetic process"/>
    <property type="evidence" value="ECO:0007669"/>
    <property type="project" value="UniProtKB-KW"/>
</dbReference>
<dbReference type="Pfam" id="PF01288">
    <property type="entry name" value="HPPK"/>
    <property type="match status" value="1"/>
</dbReference>
<accession>A0A1H3FRU4</accession>
<evidence type="ECO:0000313" key="14">
    <source>
        <dbReference type="EMBL" id="SDX92884.1"/>
    </source>
</evidence>
<protein>
    <recommendedName>
        <fullName evidence="4">2-amino-4-hydroxy-6-hydroxymethyldihydropteridine pyrophosphokinase</fullName>
        <ecNumber evidence="3">2.7.6.3</ecNumber>
    </recommendedName>
    <alternativeName>
        <fullName evidence="11">6-hydroxymethyl-7,8-dihydropterin pyrophosphokinase</fullName>
    </alternativeName>
    <alternativeName>
        <fullName evidence="12">7,8-dihydro-6-hydroxymethylpterin-pyrophosphokinase</fullName>
    </alternativeName>
</protein>
<keyword evidence="5" id="KW-0808">Transferase</keyword>
<dbReference type="InterPro" id="IPR035907">
    <property type="entry name" value="Hppk_sf"/>
</dbReference>
<keyword evidence="6" id="KW-0547">Nucleotide-binding</keyword>
<evidence type="ECO:0000256" key="10">
    <source>
        <dbReference type="ARBA" id="ARBA00029409"/>
    </source>
</evidence>
<evidence type="ECO:0000256" key="2">
    <source>
        <dbReference type="ARBA" id="ARBA00005810"/>
    </source>
</evidence>
<feature type="domain" description="7,8-dihydro-6-hydroxymethylpterin-pyrophosphokinase" evidence="13">
    <location>
        <begin position="8"/>
        <end position="135"/>
    </location>
</feature>
<keyword evidence="7 14" id="KW-0418">Kinase</keyword>
<evidence type="ECO:0000256" key="4">
    <source>
        <dbReference type="ARBA" id="ARBA00016218"/>
    </source>
</evidence>
<dbReference type="GO" id="GO:0005524">
    <property type="term" value="F:ATP binding"/>
    <property type="evidence" value="ECO:0007669"/>
    <property type="project" value="UniProtKB-KW"/>
</dbReference>
<comment type="pathway">
    <text evidence="1">Cofactor biosynthesis; tetrahydrofolate biosynthesis; 2-amino-4-hydroxy-6-hydroxymethyl-7,8-dihydropteridine diphosphate from 7,8-dihydroneopterin triphosphate: step 4/4.</text>
</comment>